<reference evidence="1 2" key="1">
    <citation type="submission" date="2019-01" db="EMBL/GenBank/DDBJ databases">
        <authorList>
            <person name="Chen W.-M."/>
        </authorList>
    </citation>
    <scope>NUCLEOTIDE SEQUENCE [LARGE SCALE GENOMIC DNA]</scope>
    <source>
        <strain evidence="1 2">KYPC3</strain>
    </source>
</reference>
<evidence type="ECO:0000313" key="1">
    <source>
        <dbReference type="EMBL" id="RVU33153.1"/>
    </source>
</evidence>
<dbReference type="AlphaFoldDB" id="A0A437QFF1"/>
<dbReference type="OrthoDB" id="5773716at2"/>
<accession>A0A437QFF1</accession>
<keyword evidence="2" id="KW-1185">Reference proteome</keyword>
<evidence type="ECO:0000313" key="2">
    <source>
        <dbReference type="Proteomes" id="UP000283077"/>
    </source>
</evidence>
<proteinExistence type="predicted"/>
<protein>
    <submittedName>
        <fullName evidence="1">Uncharacterized protein</fullName>
    </submittedName>
</protein>
<dbReference type="RefSeq" id="WP_127700740.1">
    <property type="nucleotide sequence ID" value="NZ_SACS01000026.1"/>
</dbReference>
<comment type="caution">
    <text evidence="1">The sequence shown here is derived from an EMBL/GenBank/DDBJ whole genome shotgun (WGS) entry which is preliminary data.</text>
</comment>
<sequence length="276" mass="31344">MQNTISIQDEFSYRLKCAELYLDYDPATAVPDARFFAWMSDSNLRLNKSYLLNILQRPAEAGQQRQQAFPAARMAVGYANELEYYPGLLNCFKHALLSGNAAEASSWADVISKSTQPVIIENYLFYVPFYRALAALWLGQPIAWSTLQAPLEKIQLYKKTYYPAGTVAALQAIEQGDCNAAAIAMDEILQWHYQKARKVGSYLYNGHEGFICQSVTLLLICALWRGLSIKPLLQHNQQQLKLMPHDLMHRPELAPGCRFVLPVDFVPDYLLSAWQK</sequence>
<dbReference type="EMBL" id="SACS01000026">
    <property type="protein sequence ID" value="RVU33153.1"/>
    <property type="molecule type" value="Genomic_DNA"/>
</dbReference>
<gene>
    <name evidence="1" type="ORF">EOE67_18115</name>
</gene>
<name>A0A437QFF1_9GAMM</name>
<organism evidence="1 2">
    <name type="scientific">Rheinheimera riviphila</name>
    <dbReference type="NCBI Taxonomy" id="1834037"/>
    <lineage>
        <taxon>Bacteria</taxon>
        <taxon>Pseudomonadati</taxon>
        <taxon>Pseudomonadota</taxon>
        <taxon>Gammaproteobacteria</taxon>
        <taxon>Chromatiales</taxon>
        <taxon>Chromatiaceae</taxon>
        <taxon>Rheinheimera</taxon>
    </lineage>
</organism>
<dbReference type="Proteomes" id="UP000283077">
    <property type="component" value="Unassembled WGS sequence"/>
</dbReference>